<evidence type="ECO:0000313" key="3">
    <source>
        <dbReference type="Proteomes" id="UP001230207"/>
    </source>
</evidence>
<dbReference type="SUPFAM" id="SSF52266">
    <property type="entry name" value="SGNH hydrolase"/>
    <property type="match status" value="1"/>
</dbReference>
<dbReference type="RefSeq" id="WP_307233129.1">
    <property type="nucleotide sequence ID" value="NZ_JAUSVF010000001.1"/>
</dbReference>
<reference evidence="2 3" key="1">
    <citation type="submission" date="2023-07" db="EMBL/GenBank/DDBJ databases">
        <title>Genomic Encyclopedia of Type Strains, Phase IV (KMG-IV): sequencing the most valuable type-strain genomes for metagenomic binning, comparative biology and taxonomic classification.</title>
        <authorList>
            <person name="Goeker M."/>
        </authorList>
    </citation>
    <scope>NUCLEOTIDE SEQUENCE [LARGE SCALE GENOMIC DNA]</scope>
    <source>
        <strain evidence="2 3">DSM 1112</strain>
    </source>
</reference>
<proteinExistence type="predicted"/>
<organism evidence="2 3">
    <name type="scientific">Pararhizobium capsulatum DSM 1112</name>
    <dbReference type="NCBI Taxonomy" id="1121113"/>
    <lineage>
        <taxon>Bacteria</taxon>
        <taxon>Pseudomonadati</taxon>
        <taxon>Pseudomonadota</taxon>
        <taxon>Alphaproteobacteria</taxon>
        <taxon>Hyphomicrobiales</taxon>
        <taxon>Rhizobiaceae</taxon>
        <taxon>Rhizobium/Agrobacterium group</taxon>
        <taxon>Pararhizobium</taxon>
    </lineage>
</organism>
<comment type="caution">
    <text evidence="2">The sequence shown here is derived from an EMBL/GenBank/DDBJ whole genome shotgun (WGS) entry which is preliminary data.</text>
</comment>
<evidence type="ECO:0000313" key="2">
    <source>
        <dbReference type="EMBL" id="MDQ0318628.1"/>
    </source>
</evidence>
<dbReference type="EMBL" id="JAUSVF010000001">
    <property type="protein sequence ID" value="MDQ0318628.1"/>
    <property type="molecule type" value="Genomic_DNA"/>
</dbReference>
<name>A0ABU0BK47_9HYPH</name>
<dbReference type="Gene3D" id="3.40.50.1110">
    <property type="entry name" value="SGNH hydrolase"/>
    <property type="match status" value="1"/>
</dbReference>
<dbReference type="InterPro" id="IPR013830">
    <property type="entry name" value="SGNH_hydro"/>
</dbReference>
<dbReference type="Pfam" id="PF13472">
    <property type="entry name" value="Lipase_GDSL_2"/>
    <property type="match status" value="1"/>
</dbReference>
<sequence>MTTILCFGDSNTWGCPPFINLALAPNRIPKEQRWAHIMAREAGQNVEVVEDGLSGRTTVFDDPIEGDHKNGSRLIVASIETHAPLDLIVIMLGSNDFKMHFNSSAFTSARGVLTLVQQIKGYYVLAERNPEILIVAPPAITQRAEPEFWGDAWRRCDGHAEYLRQVAERTGCFYFDCNLVARAGEDGVHLDLAGHRALGQALGREARQILALAMTR</sequence>
<keyword evidence="3" id="KW-1185">Reference proteome</keyword>
<dbReference type="Proteomes" id="UP001230207">
    <property type="component" value="Unassembled WGS sequence"/>
</dbReference>
<protein>
    <submittedName>
        <fullName evidence="2">Lysophospholipase L1-like esterase</fullName>
    </submittedName>
</protein>
<evidence type="ECO:0000259" key="1">
    <source>
        <dbReference type="Pfam" id="PF13472"/>
    </source>
</evidence>
<accession>A0ABU0BK47</accession>
<feature type="domain" description="SGNH hydrolase-type esterase" evidence="1">
    <location>
        <begin position="6"/>
        <end position="197"/>
    </location>
</feature>
<dbReference type="InterPro" id="IPR036514">
    <property type="entry name" value="SGNH_hydro_sf"/>
</dbReference>
<gene>
    <name evidence="2" type="ORF">QO002_000766</name>
</gene>